<evidence type="ECO:0000259" key="6">
    <source>
        <dbReference type="PROSITE" id="PS50109"/>
    </source>
</evidence>
<dbReference type="EMBL" id="SSTI01000002">
    <property type="protein sequence ID" value="THG41625.1"/>
    <property type="molecule type" value="Genomic_DNA"/>
</dbReference>
<comment type="caution">
    <text evidence="7">The sequence shown here is derived from an EMBL/GenBank/DDBJ whole genome shotgun (WGS) entry which is preliminary data.</text>
</comment>
<reference evidence="7 8" key="1">
    <citation type="submission" date="2019-04" db="EMBL/GenBank/DDBJ databases">
        <title>Microbes associate with the intestines of laboratory mice.</title>
        <authorList>
            <person name="Navarre W."/>
            <person name="Wong E."/>
            <person name="Huang K.C."/>
            <person name="Tropini C."/>
            <person name="Ng K."/>
            <person name="Yu B."/>
        </authorList>
    </citation>
    <scope>NUCLEOTIDE SEQUENCE [LARGE SCALE GENOMIC DNA]</scope>
    <source>
        <strain evidence="7 8">NM83_B4-11</strain>
    </source>
</reference>
<dbReference type="RefSeq" id="WP_136450771.1">
    <property type="nucleotide sequence ID" value="NZ_SSTI01000002.1"/>
</dbReference>
<keyword evidence="3" id="KW-0808">Transferase</keyword>
<dbReference type="Gene3D" id="3.30.565.10">
    <property type="entry name" value="Histidine kinase-like ATPase, C-terminal domain"/>
    <property type="match status" value="1"/>
</dbReference>
<dbReference type="InterPro" id="IPR036890">
    <property type="entry name" value="HATPase_C_sf"/>
</dbReference>
<keyword evidence="4 7" id="KW-0418">Kinase</keyword>
<proteinExistence type="predicted"/>
<keyword evidence="8" id="KW-1185">Reference proteome</keyword>
<dbReference type="PROSITE" id="PS50109">
    <property type="entry name" value="HIS_KIN"/>
    <property type="match status" value="1"/>
</dbReference>
<comment type="catalytic activity">
    <reaction evidence="1">
        <text>ATP + protein L-histidine = ADP + protein N-phospho-L-histidine.</text>
        <dbReference type="EC" id="2.7.13.3"/>
    </reaction>
</comment>
<evidence type="ECO:0000256" key="2">
    <source>
        <dbReference type="ARBA" id="ARBA00012438"/>
    </source>
</evidence>
<name>A0ABY2QNI0_9SPHN</name>
<evidence type="ECO:0000313" key="7">
    <source>
        <dbReference type="EMBL" id="THG41625.1"/>
    </source>
</evidence>
<dbReference type="EC" id="2.7.13.3" evidence="2"/>
<evidence type="ECO:0000256" key="4">
    <source>
        <dbReference type="ARBA" id="ARBA00022777"/>
    </source>
</evidence>
<evidence type="ECO:0000256" key="3">
    <source>
        <dbReference type="ARBA" id="ARBA00022679"/>
    </source>
</evidence>
<protein>
    <recommendedName>
        <fullName evidence="2">histidine kinase</fullName>
        <ecNumber evidence="2">2.7.13.3</ecNumber>
    </recommendedName>
</protein>
<dbReference type="PANTHER" id="PTHR43711">
    <property type="entry name" value="TWO-COMPONENT HISTIDINE KINASE"/>
    <property type="match status" value="1"/>
</dbReference>
<evidence type="ECO:0000256" key="1">
    <source>
        <dbReference type="ARBA" id="ARBA00000085"/>
    </source>
</evidence>
<dbReference type="InterPro" id="IPR005467">
    <property type="entry name" value="His_kinase_dom"/>
</dbReference>
<sequence>MTLHAEVDPADRLVAASPEFLTLNERAGGAMGQPLANPQIAAMVRLSRRLQIPLSRAVTIADMDVDIDCWVRAEPGSRATMLTISPLRERAAWRPVQPALAVPYPAGADWTWDVDAALRLQRLSIEAARRHGIDAASVLGQPLTRLFTLQSDPHGALPLLEAVASVDDFAEQPAVLAGSVDRFMLAGHVRRDRGGAFAGFAGAAFVHPAGIRPDHRPRTGLDGAFNHRLDRILRAPLGRIVANADSINAGADGPIDPQYADYAADIASAGRHLMGLIDDLADIEAIEREDFAAEAGIVDMADVVRRGAGLLAVRAADAGVTIDRGGTDEPQPVRGEFRRILQIMVNLIGNAVRYSPRGSTVWLRLQRDGDRVFAIVADQGKGIAPEDHERVFAKFERVDTSEPGGSGLGLYIARRLARVMGGDLTVDSAPGEGARFVLSLPAA</sequence>
<dbReference type="SUPFAM" id="SSF55874">
    <property type="entry name" value="ATPase domain of HSP90 chaperone/DNA topoisomerase II/histidine kinase"/>
    <property type="match status" value="1"/>
</dbReference>
<dbReference type="PRINTS" id="PR00344">
    <property type="entry name" value="BCTRLSENSOR"/>
</dbReference>
<dbReference type="Pfam" id="PF02518">
    <property type="entry name" value="HATPase_c"/>
    <property type="match status" value="1"/>
</dbReference>
<dbReference type="PANTHER" id="PTHR43711:SF26">
    <property type="entry name" value="SENSOR HISTIDINE KINASE RCSC"/>
    <property type="match status" value="1"/>
</dbReference>
<dbReference type="GO" id="GO:0016301">
    <property type="term" value="F:kinase activity"/>
    <property type="evidence" value="ECO:0007669"/>
    <property type="project" value="UniProtKB-KW"/>
</dbReference>
<dbReference type="SMART" id="SM00387">
    <property type="entry name" value="HATPase_c"/>
    <property type="match status" value="1"/>
</dbReference>
<accession>A0ABY2QNI0</accession>
<dbReference type="InterPro" id="IPR003594">
    <property type="entry name" value="HATPase_dom"/>
</dbReference>
<evidence type="ECO:0000313" key="8">
    <source>
        <dbReference type="Proteomes" id="UP000308038"/>
    </source>
</evidence>
<dbReference type="SUPFAM" id="SSF47384">
    <property type="entry name" value="Homodimeric domain of signal transducing histidine kinase"/>
    <property type="match status" value="1"/>
</dbReference>
<feature type="domain" description="Histidine kinase" evidence="6">
    <location>
        <begin position="228"/>
        <end position="443"/>
    </location>
</feature>
<organism evidence="7 8">
    <name type="scientific">Sphingomonas olei</name>
    <dbReference type="NCBI Taxonomy" id="1886787"/>
    <lineage>
        <taxon>Bacteria</taxon>
        <taxon>Pseudomonadati</taxon>
        <taxon>Pseudomonadota</taxon>
        <taxon>Alphaproteobacteria</taxon>
        <taxon>Sphingomonadales</taxon>
        <taxon>Sphingomonadaceae</taxon>
        <taxon>Sphingomonas</taxon>
    </lineage>
</organism>
<keyword evidence="5" id="KW-0902">Two-component regulatory system</keyword>
<gene>
    <name evidence="7" type="ORF">E5988_03745</name>
</gene>
<dbReference type="InterPro" id="IPR050736">
    <property type="entry name" value="Sensor_HK_Regulatory"/>
</dbReference>
<dbReference type="InterPro" id="IPR036097">
    <property type="entry name" value="HisK_dim/P_sf"/>
</dbReference>
<evidence type="ECO:0000256" key="5">
    <source>
        <dbReference type="ARBA" id="ARBA00023012"/>
    </source>
</evidence>
<dbReference type="Proteomes" id="UP000308038">
    <property type="component" value="Unassembled WGS sequence"/>
</dbReference>
<dbReference type="InterPro" id="IPR004358">
    <property type="entry name" value="Sig_transdc_His_kin-like_C"/>
</dbReference>